<keyword evidence="5" id="KW-0411">Iron-sulfur</keyword>
<dbReference type="InterPro" id="IPR017896">
    <property type="entry name" value="4Fe4S_Fe-S-bd"/>
</dbReference>
<dbReference type="GO" id="GO:0046872">
    <property type="term" value="F:metal ion binding"/>
    <property type="evidence" value="ECO:0007669"/>
    <property type="project" value="UniProtKB-KW"/>
</dbReference>
<dbReference type="InterPro" id="IPR010226">
    <property type="entry name" value="NADH_quinone_OxRdtase_chainI"/>
</dbReference>
<dbReference type="GO" id="GO:0016020">
    <property type="term" value="C:membrane"/>
    <property type="evidence" value="ECO:0007669"/>
    <property type="project" value="InterPro"/>
</dbReference>
<evidence type="ECO:0000259" key="6">
    <source>
        <dbReference type="PROSITE" id="PS51379"/>
    </source>
</evidence>
<dbReference type="SUPFAM" id="SSF54862">
    <property type="entry name" value="4Fe-4S ferredoxins"/>
    <property type="match status" value="1"/>
</dbReference>
<dbReference type="EMBL" id="DRYK01000066">
    <property type="protein sequence ID" value="HHP68215.1"/>
    <property type="molecule type" value="Genomic_DNA"/>
</dbReference>
<accession>A0A7J3Y086</accession>
<feature type="domain" description="4Fe-4S ferredoxin-type" evidence="6">
    <location>
        <begin position="36"/>
        <end position="65"/>
    </location>
</feature>
<dbReference type="PANTHER" id="PTHR10849">
    <property type="entry name" value="NADH DEHYDROGENASE UBIQUINONE IRON-SULFUR PROTEIN 8, MITOCHONDRIAL"/>
    <property type="match status" value="1"/>
</dbReference>
<evidence type="ECO:0000256" key="4">
    <source>
        <dbReference type="ARBA" id="ARBA00023004"/>
    </source>
</evidence>
<protein>
    <submittedName>
        <fullName evidence="7">4Fe-4S dicluster domain-containing protein</fullName>
    </submittedName>
</protein>
<evidence type="ECO:0000313" key="7">
    <source>
        <dbReference type="EMBL" id="HHP68215.1"/>
    </source>
</evidence>
<dbReference type="GO" id="GO:0009060">
    <property type="term" value="P:aerobic respiration"/>
    <property type="evidence" value="ECO:0007669"/>
    <property type="project" value="TreeGrafter"/>
</dbReference>
<keyword evidence="1" id="KW-0004">4Fe-4S</keyword>
<name>A0A7J3Y086_9CREN</name>
<dbReference type="InterPro" id="IPR017900">
    <property type="entry name" value="4Fe4S_Fe_S_CS"/>
</dbReference>
<evidence type="ECO:0000256" key="3">
    <source>
        <dbReference type="ARBA" id="ARBA00022737"/>
    </source>
</evidence>
<evidence type="ECO:0000256" key="2">
    <source>
        <dbReference type="ARBA" id="ARBA00022723"/>
    </source>
</evidence>
<dbReference type="PROSITE" id="PS51379">
    <property type="entry name" value="4FE4S_FER_2"/>
    <property type="match status" value="2"/>
</dbReference>
<evidence type="ECO:0000256" key="5">
    <source>
        <dbReference type="ARBA" id="ARBA00023014"/>
    </source>
</evidence>
<dbReference type="PANTHER" id="PTHR10849:SF35">
    <property type="entry name" value="FORMATE HYDROGENLYASE SUBUNIT 6-RELATED"/>
    <property type="match status" value="1"/>
</dbReference>
<dbReference type="GO" id="GO:0003954">
    <property type="term" value="F:NADH dehydrogenase activity"/>
    <property type="evidence" value="ECO:0007669"/>
    <property type="project" value="TreeGrafter"/>
</dbReference>
<feature type="domain" description="4Fe-4S ferredoxin-type" evidence="6">
    <location>
        <begin position="79"/>
        <end position="108"/>
    </location>
</feature>
<reference evidence="7" key="1">
    <citation type="journal article" date="2020" name="mSystems">
        <title>Genome- and Community-Level Interaction Insights into Carbon Utilization and Element Cycling Functions of Hydrothermarchaeota in Hydrothermal Sediment.</title>
        <authorList>
            <person name="Zhou Z."/>
            <person name="Liu Y."/>
            <person name="Xu W."/>
            <person name="Pan J."/>
            <person name="Luo Z.H."/>
            <person name="Li M."/>
        </authorList>
    </citation>
    <scope>NUCLEOTIDE SEQUENCE [LARGE SCALE GENOMIC DNA]</scope>
    <source>
        <strain evidence="7">SpSt-110</strain>
    </source>
</reference>
<dbReference type="GO" id="GO:0051539">
    <property type="term" value="F:4 iron, 4 sulfur cluster binding"/>
    <property type="evidence" value="ECO:0007669"/>
    <property type="project" value="UniProtKB-KW"/>
</dbReference>
<comment type="caution">
    <text evidence="7">The sequence shown here is derived from an EMBL/GenBank/DDBJ whole genome shotgun (WGS) entry which is preliminary data.</text>
</comment>
<organism evidence="7">
    <name type="scientific">Thermogladius calderae</name>
    <dbReference type="NCBI Taxonomy" id="1200300"/>
    <lineage>
        <taxon>Archaea</taxon>
        <taxon>Thermoproteota</taxon>
        <taxon>Thermoprotei</taxon>
        <taxon>Desulfurococcales</taxon>
        <taxon>Desulfurococcaceae</taxon>
        <taxon>Thermogladius</taxon>
    </lineage>
</organism>
<gene>
    <name evidence="7" type="ORF">ENM60_05475</name>
</gene>
<dbReference type="Pfam" id="PF12838">
    <property type="entry name" value="Fer4_7"/>
    <property type="match status" value="1"/>
</dbReference>
<keyword evidence="4" id="KW-0408">Iron</keyword>
<dbReference type="Gene3D" id="3.30.70.3270">
    <property type="match status" value="1"/>
</dbReference>
<proteinExistence type="predicted"/>
<dbReference type="PROSITE" id="PS00198">
    <property type="entry name" value="4FE4S_FER_1"/>
    <property type="match status" value="2"/>
</dbReference>
<evidence type="ECO:0000256" key="1">
    <source>
        <dbReference type="ARBA" id="ARBA00022485"/>
    </source>
</evidence>
<keyword evidence="2" id="KW-0479">Metal-binding</keyword>
<dbReference type="AlphaFoldDB" id="A0A7J3Y086"/>
<keyword evidence="3" id="KW-0677">Repeat</keyword>
<sequence>MGKPRLLPSVVKNLTLKPATIQYPYVRTEVEASFRGRHYADLQKCTGCSLCAIECPADAIVMYQIPAGFQAPKINPRRIFPRIDYGRCVFCYRCVAVCPFNAYVTTNFYELAGPRKNDSVELSLKTLKGERSVS</sequence>